<proteinExistence type="predicted"/>
<sequence length="41" mass="4652">MLPGNPRLISLPTAAQLRSTTYFPELLKRSHPDQFRPAPYA</sequence>
<dbReference type="AlphaFoldDB" id="A0A3P7RND5"/>
<name>A0A3P7RND5_DIBLA</name>
<keyword evidence="2" id="KW-1185">Reference proteome</keyword>
<evidence type="ECO:0000313" key="1">
    <source>
        <dbReference type="EMBL" id="VDN44606.1"/>
    </source>
</evidence>
<organism evidence="1 2">
    <name type="scientific">Dibothriocephalus latus</name>
    <name type="common">Fish tapeworm</name>
    <name type="synonym">Diphyllobothrium latum</name>
    <dbReference type="NCBI Taxonomy" id="60516"/>
    <lineage>
        <taxon>Eukaryota</taxon>
        <taxon>Metazoa</taxon>
        <taxon>Spiralia</taxon>
        <taxon>Lophotrochozoa</taxon>
        <taxon>Platyhelminthes</taxon>
        <taxon>Cestoda</taxon>
        <taxon>Eucestoda</taxon>
        <taxon>Diphyllobothriidea</taxon>
        <taxon>Diphyllobothriidae</taxon>
        <taxon>Dibothriocephalus</taxon>
    </lineage>
</organism>
<evidence type="ECO:0000313" key="2">
    <source>
        <dbReference type="Proteomes" id="UP000281553"/>
    </source>
</evidence>
<feature type="non-terminal residue" evidence="1">
    <location>
        <position position="41"/>
    </location>
</feature>
<dbReference type="EMBL" id="UYRU01112288">
    <property type="protein sequence ID" value="VDN44606.1"/>
    <property type="molecule type" value="Genomic_DNA"/>
</dbReference>
<protein>
    <submittedName>
        <fullName evidence="1">Uncharacterized protein</fullName>
    </submittedName>
</protein>
<dbReference type="Proteomes" id="UP000281553">
    <property type="component" value="Unassembled WGS sequence"/>
</dbReference>
<gene>
    <name evidence="1" type="ORF">DILT_LOCUS19385</name>
</gene>
<accession>A0A3P7RND5</accession>
<reference evidence="1 2" key="1">
    <citation type="submission" date="2018-11" db="EMBL/GenBank/DDBJ databases">
        <authorList>
            <consortium name="Pathogen Informatics"/>
        </authorList>
    </citation>
    <scope>NUCLEOTIDE SEQUENCE [LARGE SCALE GENOMIC DNA]</scope>
</reference>